<name>A0A2N1JA60_9BASI</name>
<sequence length="449" mass="50566">MMVPVTPAQKKSSIHSVYEVPGSRLPVRTPQSKPHAPQRTPRPSVLGESMRENMYSLARDRSVDEVAKTAEAHMEALRREKHALLNEREDLRTELQLGRQRELKLRGSLEKQEKRIQRYKERATHFTQSQMHVDEQLAVAQEQVAEYAEINAQLSAKLDTLQSAQDEQCIDNEVTPYIYSLTRTAARLLASAQEAKTSATTQLVIPATPPRDDTAAVEHIQTLQEQRNVLMDALCGAEEQNSVLQRTCDALRDQGELHAWCDTVDTEHTATLAFDNACMHADLHYLETKLEMEKDRSAWLESQLDHTRTIHSKVLASLAASHRRDKESANTTRDCTLQAELNETRASEASLRAKMAQLMDDLERLSFYEEAYAAQSRQSNLLAELAALAQETCSTGRGSRELELLDARLDASRAATDALTRHRDRLHGFGTYLAKEGHAEGVYTRRNSG</sequence>
<accession>A0A2N1JA60</accession>
<evidence type="ECO:0000256" key="1">
    <source>
        <dbReference type="SAM" id="Coils"/>
    </source>
</evidence>
<dbReference type="Proteomes" id="UP000232875">
    <property type="component" value="Unassembled WGS sequence"/>
</dbReference>
<evidence type="ECO:0000313" key="3">
    <source>
        <dbReference type="EMBL" id="PKI83434.1"/>
    </source>
</evidence>
<protein>
    <submittedName>
        <fullName evidence="3">Uncharacterized protein</fullName>
    </submittedName>
</protein>
<proteinExistence type="predicted"/>
<feature type="coiled-coil region" evidence="1">
    <location>
        <begin position="67"/>
        <end position="167"/>
    </location>
</feature>
<dbReference type="OrthoDB" id="3356395at2759"/>
<keyword evidence="1" id="KW-0175">Coiled coil</keyword>
<dbReference type="EMBL" id="KZ454991">
    <property type="protein sequence ID" value="PKI83434.1"/>
    <property type="molecule type" value="Genomic_DNA"/>
</dbReference>
<organism evidence="3 4">
    <name type="scientific">Malassezia vespertilionis</name>
    <dbReference type="NCBI Taxonomy" id="2020962"/>
    <lineage>
        <taxon>Eukaryota</taxon>
        <taxon>Fungi</taxon>
        <taxon>Dikarya</taxon>
        <taxon>Basidiomycota</taxon>
        <taxon>Ustilaginomycotina</taxon>
        <taxon>Malasseziomycetes</taxon>
        <taxon>Malasseziales</taxon>
        <taxon>Malasseziaceae</taxon>
        <taxon>Malassezia</taxon>
    </lineage>
</organism>
<keyword evidence="4" id="KW-1185">Reference proteome</keyword>
<reference evidence="3 4" key="1">
    <citation type="submission" date="2017-10" db="EMBL/GenBank/DDBJ databases">
        <title>A novel species of cold-tolerant Malassezia isolated from bats.</title>
        <authorList>
            <person name="Lorch J.M."/>
            <person name="Palmer J.M."/>
            <person name="Vanderwolf K.J."/>
            <person name="Schmidt K.Z."/>
            <person name="Verant M.L."/>
            <person name="Weller T.J."/>
            <person name="Blehert D.S."/>
        </authorList>
    </citation>
    <scope>NUCLEOTIDE SEQUENCE [LARGE SCALE GENOMIC DNA]</scope>
    <source>
        <strain evidence="3 4">NWHC:44797-103</strain>
    </source>
</reference>
<evidence type="ECO:0000256" key="2">
    <source>
        <dbReference type="SAM" id="MobiDB-lite"/>
    </source>
</evidence>
<gene>
    <name evidence="3" type="ORF">MVES_002501</name>
</gene>
<feature type="region of interest" description="Disordered" evidence="2">
    <location>
        <begin position="1"/>
        <end position="48"/>
    </location>
</feature>
<evidence type="ECO:0000313" key="4">
    <source>
        <dbReference type="Proteomes" id="UP000232875"/>
    </source>
</evidence>
<dbReference type="AlphaFoldDB" id="A0A2N1JA60"/>